<name>A0A382E9J0_9ZZZZ</name>
<reference evidence="1" key="1">
    <citation type="submission" date="2018-05" db="EMBL/GenBank/DDBJ databases">
        <authorList>
            <person name="Lanie J.A."/>
            <person name="Ng W.-L."/>
            <person name="Kazmierczak K.M."/>
            <person name="Andrzejewski T.M."/>
            <person name="Davidsen T.M."/>
            <person name="Wayne K.J."/>
            <person name="Tettelin H."/>
            <person name="Glass J.I."/>
            <person name="Rusch D."/>
            <person name="Podicherti R."/>
            <person name="Tsui H.-C.T."/>
            <person name="Winkler M.E."/>
        </authorList>
    </citation>
    <scope>NUCLEOTIDE SEQUENCE</scope>
</reference>
<sequence>VFKEITAYRTHSLMAPCPAQPEAIGVVP</sequence>
<evidence type="ECO:0000313" key="1">
    <source>
        <dbReference type="EMBL" id="SVB46527.1"/>
    </source>
</evidence>
<feature type="non-terminal residue" evidence="1">
    <location>
        <position position="1"/>
    </location>
</feature>
<protein>
    <submittedName>
        <fullName evidence="1">Uncharacterized protein</fullName>
    </submittedName>
</protein>
<dbReference type="AlphaFoldDB" id="A0A382E9J0"/>
<gene>
    <name evidence="1" type="ORF">METZ01_LOCUS199381</name>
</gene>
<dbReference type="EMBL" id="UINC01043052">
    <property type="protein sequence ID" value="SVB46527.1"/>
    <property type="molecule type" value="Genomic_DNA"/>
</dbReference>
<accession>A0A382E9J0</accession>
<proteinExistence type="predicted"/>
<organism evidence="1">
    <name type="scientific">marine metagenome</name>
    <dbReference type="NCBI Taxonomy" id="408172"/>
    <lineage>
        <taxon>unclassified sequences</taxon>
        <taxon>metagenomes</taxon>
        <taxon>ecological metagenomes</taxon>
    </lineage>
</organism>
<feature type="non-terminal residue" evidence="1">
    <location>
        <position position="28"/>
    </location>
</feature>